<proteinExistence type="predicted"/>
<feature type="region of interest" description="Disordered" evidence="1">
    <location>
        <begin position="1"/>
        <end position="59"/>
    </location>
</feature>
<evidence type="ECO:0000256" key="1">
    <source>
        <dbReference type="SAM" id="MobiDB-lite"/>
    </source>
</evidence>
<dbReference type="RefSeq" id="XP_003031737.1">
    <property type="nucleotide sequence ID" value="XM_003031691.1"/>
</dbReference>
<dbReference type="EMBL" id="GL377306">
    <property type="protein sequence ID" value="EFI96834.1"/>
    <property type="molecule type" value="Genomic_DNA"/>
</dbReference>
<dbReference type="AlphaFoldDB" id="D8Q4Q9"/>
<dbReference type="eggNOG" id="KOG0519">
    <property type="taxonomic scope" value="Eukaryota"/>
</dbReference>
<dbReference type="HOGENOM" id="CLU_051530_2_0_1"/>
<dbReference type="InParanoid" id="D8Q4Q9"/>
<reference evidence="2 3" key="1">
    <citation type="journal article" date="2010" name="Nat. Biotechnol.">
        <title>Genome sequence of the model mushroom Schizophyllum commune.</title>
        <authorList>
            <person name="Ohm R.A."/>
            <person name="de Jong J.F."/>
            <person name="Lugones L.G."/>
            <person name="Aerts A."/>
            <person name="Kothe E."/>
            <person name="Stajich J.E."/>
            <person name="de Vries R.P."/>
            <person name="Record E."/>
            <person name="Levasseur A."/>
            <person name="Baker S.E."/>
            <person name="Bartholomew K.A."/>
            <person name="Coutinho P.M."/>
            <person name="Erdmann S."/>
            <person name="Fowler T.J."/>
            <person name="Gathman A.C."/>
            <person name="Lombard V."/>
            <person name="Henrissat B."/>
            <person name="Knabe N."/>
            <person name="Kuees U."/>
            <person name="Lilly W.W."/>
            <person name="Lindquist E."/>
            <person name="Lucas S."/>
            <person name="Magnuson J.K."/>
            <person name="Piumi F."/>
            <person name="Raudaskoski M."/>
            <person name="Salamov A."/>
            <person name="Schmutz J."/>
            <person name="Schwarze F.W.M.R."/>
            <person name="vanKuyk P.A."/>
            <person name="Horton J.S."/>
            <person name="Grigoriev I.V."/>
            <person name="Woesten H.A.B."/>
        </authorList>
    </citation>
    <scope>NUCLEOTIDE SEQUENCE [LARGE SCALE GENOMIC DNA]</scope>
    <source>
        <strain evidence="3">H4-8 / FGSC 9210</strain>
    </source>
</reference>
<dbReference type="KEGG" id="scm:SCHCO_02701433"/>
<organism evidence="3">
    <name type="scientific">Schizophyllum commune (strain H4-8 / FGSC 9210)</name>
    <name type="common">Split gill fungus</name>
    <dbReference type="NCBI Taxonomy" id="578458"/>
    <lineage>
        <taxon>Eukaryota</taxon>
        <taxon>Fungi</taxon>
        <taxon>Dikarya</taxon>
        <taxon>Basidiomycota</taxon>
        <taxon>Agaricomycotina</taxon>
        <taxon>Agaricomycetes</taxon>
        <taxon>Agaricomycetidae</taxon>
        <taxon>Agaricales</taxon>
        <taxon>Schizophyllaceae</taxon>
        <taxon>Schizophyllum</taxon>
    </lineage>
</organism>
<gene>
    <name evidence="2" type="ORF">SCHCODRAFT_67978</name>
</gene>
<evidence type="ECO:0000313" key="2">
    <source>
        <dbReference type="EMBL" id="EFI96834.1"/>
    </source>
</evidence>
<dbReference type="OrthoDB" id="3265815at2759"/>
<evidence type="ECO:0000313" key="3">
    <source>
        <dbReference type="Proteomes" id="UP000007431"/>
    </source>
</evidence>
<dbReference type="Proteomes" id="UP000007431">
    <property type="component" value="Unassembled WGS sequence"/>
</dbReference>
<accession>D8Q4Q9</accession>
<sequence length="309" mass="32507">MRPTSSTQRQMPTASSLSAQARASPSSVSTSPAPDSPEPLATVSTAFPPTTDRDPPPDTVLVSSDDVQFYVAASTLLPALTNLLPASGAPIAGLPSTRAPDAAETLNIILHVAQGRSPAAFSPSASVLAGAADRLPAYGLDARAALAPGQPLYTLLAAQAPLAPMIVYVAAARADAYALAATASSYLLSYPLYTVTDDLAEEMGAVYLGRLFMLHRRRLDALKGYLGQPPEQHPETPTCGFAEQAALTKNWLYTTACIMIEAQPDTPASAIETTLYSLMPQLKCNLCKAALKARIERLAVEWSLLGRTI</sequence>
<dbReference type="OMA" id="WAIRENT"/>
<protein>
    <submittedName>
        <fullName evidence="2">Expressed protein</fullName>
    </submittedName>
</protein>
<name>D8Q4Q9_SCHCM</name>
<dbReference type="VEuPathDB" id="FungiDB:SCHCODRAFT_02701433"/>
<feature type="compositionally biased region" description="Low complexity" evidence="1">
    <location>
        <begin position="24"/>
        <end position="33"/>
    </location>
</feature>
<feature type="compositionally biased region" description="Polar residues" evidence="1">
    <location>
        <begin position="1"/>
        <end position="23"/>
    </location>
</feature>
<dbReference type="GeneID" id="9589667"/>
<keyword evidence="3" id="KW-1185">Reference proteome</keyword>